<organism evidence="4 5">
    <name type="scientific">Antiquaquibacter soli</name>
    <dbReference type="NCBI Taxonomy" id="3064523"/>
    <lineage>
        <taxon>Bacteria</taxon>
        <taxon>Bacillati</taxon>
        <taxon>Actinomycetota</taxon>
        <taxon>Actinomycetes</taxon>
        <taxon>Micrococcales</taxon>
        <taxon>Microbacteriaceae</taxon>
        <taxon>Antiquaquibacter</taxon>
    </lineage>
</organism>
<keyword evidence="5" id="KW-1185">Reference proteome</keyword>
<dbReference type="Pfam" id="PF01844">
    <property type="entry name" value="HNH"/>
    <property type="match status" value="1"/>
</dbReference>
<sequence>MTSPALTALRELLDALPSGVDGVVAVEEIGRVVDAARVRVAGSVDTGAAEALGFASPVAAVATLARVSEKTARARLAVAAVTRVDRSLTGAEVPARLPVLAASLERVGLDAAELITRQLGAVQAHVEPGLLGATEQVLVNLASGSDASGSHPVVPQSVTSLAGQFSLITAAIDPDGARPREERARRRRSFRAGSPDADGLVPVSGLLMPEVGSLLLGLMEAHRRTPRFTEEPDLALYEPTDTRTPEQRRHDTLATILIAAARAKDAPVLDGMPVTVVVTTTLEDLAHEDGRAGDPIGVMAGSNVPVSRASIERFIDANGFRIVTLTAAGAAFGISTPQRCFTPTQRLTIAARDGNRCSTPGCTSPHYALQVHHVTPWRDGGPTHVDNGILLCYWHHHTVDTGPWHWRITDGLPEIRGPGIPHWTPTRSTTPRVAAA</sequence>
<feature type="compositionally biased region" description="Polar residues" evidence="2">
    <location>
        <begin position="425"/>
        <end position="436"/>
    </location>
</feature>
<dbReference type="InterPro" id="IPR003615">
    <property type="entry name" value="HNH_nuc"/>
</dbReference>
<dbReference type="SMART" id="SM00507">
    <property type="entry name" value="HNHc"/>
    <property type="match status" value="1"/>
</dbReference>
<dbReference type="Pfam" id="PF02720">
    <property type="entry name" value="DUF222"/>
    <property type="match status" value="1"/>
</dbReference>
<feature type="region of interest" description="Disordered" evidence="2">
    <location>
        <begin position="417"/>
        <end position="436"/>
    </location>
</feature>
<evidence type="ECO:0000256" key="2">
    <source>
        <dbReference type="SAM" id="MobiDB-lite"/>
    </source>
</evidence>
<evidence type="ECO:0000313" key="5">
    <source>
        <dbReference type="Proteomes" id="UP001241072"/>
    </source>
</evidence>
<accession>A0ABT9BRC3</accession>
<evidence type="ECO:0000313" key="4">
    <source>
        <dbReference type="EMBL" id="MDO7882997.1"/>
    </source>
</evidence>
<dbReference type="InterPro" id="IPR002711">
    <property type="entry name" value="HNH"/>
</dbReference>
<evidence type="ECO:0000256" key="1">
    <source>
        <dbReference type="ARBA" id="ARBA00023450"/>
    </source>
</evidence>
<dbReference type="CDD" id="cd00085">
    <property type="entry name" value="HNHc"/>
    <property type="match status" value="1"/>
</dbReference>
<comment type="caution">
    <text evidence="4">The sequence shown here is derived from an EMBL/GenBank/DDBJ whole genome shotgun (WGS) entry which is preliminary data.</text>
</comment>
<dbReference type="Gene3D" id="1.10.30.50">
    <property type="match status" value="1"/>
</dbReference>
<proteinExistence type="inferred from homology"/>
<feature type="compositionally biased region" description="Basic and acidic residues" evidence="2">
    <location>
        <begin position="175"/>
        <end position="184"/>
    </location>
</feature>
<gene>
    <name evidence="4" type="ORF">Q5716_12235</name>
</gene>
<feature type="region of interest" description="Disordered" evidence="2">
    <location>
        <begin position="174"/>
        <end position="196"/>
    </location>
</feature>
<dbReference type="RefSeq" id="WP_305003427.1">
    <property type="nucleotide sequence ID" value="NZ_JAUQUB010000003.1"/>
</dbReference>
<evidence type="ECO:0000259" key="3">
    <source>
        <dbReference type="SMART" id="SM00507"/>
    </source>
</evidence>
<reference evidence="4 5" key="1">
    <citation type="submission" date="2023-07" db="EMBL/GenBank/DDBJ databases">
        <title>Protaetiibacter sp. nov WY-16 isolated from soil.</title>
        <authorList>
            <person name="Liu B."/>
            <person name="Wan Y."/>
        </authorList>
    </citation>
    <scope>NUCLEOTIDE SEQUENCE [LARGE SCALE GENOMIC DNA]</scope>
    <source>
        <strain evidence="4 5">WY-16</strain>
    </source>
</reference>
<protein>
    <submittedName>
        <fullName evidence="4">DUF222 domain-containing protein</fullName>
    </submittedName>
</protein>
<comment type="similarity">
    <text evidence="1">Belongs to the Rv1128c/1148c/1588c/1702c/1945/3466 family.</text>
</comment>
<feature type="domain" description="HNH nuclease" evidence="3">
    <location>
        <begin position="344"/>
        <end position="398"/>
    </location>
</feature>
<dbReference type="EMBL" id="JAUQUB010000003">
    <property type="protein sequence ID" value="MDO7882997.1"/>
    <property type="molecule type" value="Genomic_DNA"/>
</dbReference>
<name>A0ABT9BRC3_9MICO</name>
<dbReference type="Proteomes" id="UP001241072">
    <property type="component" value="Unassembled WGS sequence"/>
</dbReference>
<dbReference type="InterPro" id="IPR003870">
    <property type="entry name" value="DUF222"/>
</dbReference>